<dbReference type="Gene3D" id="3.50.50.60">
    <property type="entry name" value="FAD/NAD(P)-binding domain"/>
    <property type="match status" value="1"/>
</dbReference>
<evidence type="ECO:0000313" key="4">
    <source>
        <dbReference type="Proteomes" id="UP000435138"/>
    </source>
</evidence>
<dbReference type="SUPFAM" id="SSF51905">
    <property type="entry name" value="FAD/NAD(P)-binding domain"/>
    <property type="match status" value="1"/>
</dbReference>
<sequence>MNNPQSLTHKQKLRQDQPLWLTGTRTSIVTRKSPSARTYDVIIVGAGISGALMAHALSGTNLSVLIIDRRMPVRGSSAASTAMIQHEIDIPLHRLERQMGAEKSARVWRRSARAVEELSGIVRDLDIQCSFERRRSLFLAGESYGARALKKEVEARKSAGIKAEFVDHVALEERYGIASRKAAIVSAISASANPVQLTAGLLRQARQKGVEIVSDVEITDVREHSGAAFVATSQGQIISARNIVFCTGYEFLEGVANRKHTIISTWALASRPHLKRPEWLDDYLVWEGADPYLYFRSTPDGRVIAGGEDEDSPEAYKDAGKTEGKVRALTEKLHDLTGISIGRPDFVWSAAFGVTPNGLPIIDHAPGMRNVFVTMGYGGNGITFSQIAASLISSAILGAKDSDWDLFPAE</sequence>
<reference evidence="3 4" key="1">
    <citation type="submission" date="2019-11" db="EMBL/GenBank/DDBJ databases">
        <title>Genome analysis of Rhizobacterium cereale a novel genus and species isolated from maize roots in North Spain.</title>
        <authorList>
            <person name="Menendez E."/>
            <person name="Flores-Felix J.D."/>
            <person name="Ramirez-Bahena M.-H."/>
            <person name="Igual J.M."/>
            <person name="Garcia-Fraile P."/>
            <person name="Peix A."/>
            <person name="Velazquez E."/>
        </authorList>
    </citation>
    <scope>NUCLEOTIDE SEQUENCE [LARGE SCALE GENOMIC DNA]</scope>
    <source>
        <strain evidence="3 4">RZME27</strain>
    </source>
</reference>
<gene>
    <name evidence="3" type="ORF">GAO09_12025</name>
</gene>
<proteinExistence type="predicted"/>
<dbReference type="InterPro" id="IPR006076">
    <property type="entry name" value="FAD-dep_OxRdtase"/>
</dbReference>
<name>A0A6A8AA01_9HYPH</name>
<dbReference type="GO" id="GO:0005737">
    <property type="term" value="C:cytoplasm"/>
    <property type="evidence" value="ECO:0007669"/>
    <property type="project" value="TreeGrafter"/>
</dbReference>
<evidence type="ECO:0000313" key="3">
    <source>
        <dbReference type="EMBL" id="MQY46758.1"/>
    </source>
</evidence>
<feature type="domain" description="FAD dependent oxidoreductase" evidence="2">
    <location>
        <begin position="40"/>
        <end position="393"/>
    </location>
</feature>
<dbReference type="GO" id="GO:0016491">
    <property type="term" value="F:oxidoreductase activity"/>
    <property type="evidence" value="ECO:0007669"/>
    <property type="project" value="UniProtKB-KW"/>
</dbReference>
<dbReference type="PANTHER" id="PTHR13847">
    <property type="entry name" value="SARCOSINE DEHYDROGENASE-RELATED"/>
    <property type="match status" value="1"/>
</dbReference>
<keyword evidence="1" id="KW-0560">Oxidoreductase</keyword>
<dbReference type="Proteomes" id="UP000435138">
    <property type="component" value="Unassembled WGS sequence"/>
</dbReference>
<dbReference type="RefSeq" id="WP_153354246.1">
    <property type="nucleotide sequence ID" value="NZ_JAYKOO010000010.1"/>
</dbReference>
<protein>
    <submittedName>
        <fullName evidence="3">FAD-dependent oxidoreductase</fullName>
    </submittedName>
</protein>
<evidence type="ECO:0000256" key="1">
    <source>
        <dbReference type="ARBA" id="ARBA00023002"/>
    </source>
</evidence>
<comment type="caution">
    <text evidence="3">The sequence shown here is derived from an EMBL/GenBank/DDBJ whole genome shotgun (WGS) entry which is preliminary data.</text>
</comment>
<dbReference type="Gene3D" id="3.30.9.10">
    <property type="entry name" value="D-Amino Acid Oxidase, subunit A, domain 2"/>
    <property type="match status" value="1"/>
</dbReference>
<dbReference type="InterPro" id="IPR036188">
    <property type="entry name" value="FAD/NAD-bd_sf"/>
</dbReference>
<organism evidence="3 4">
    <name type="scientific">Endobacterium cereale</name>
    <dbReference type="NCBI Taxonomy" id="2663029"/>
    <lineage>
        <taxon>Bacteria</taxon>
        <taxon>Pseudomonadati</taxon>
        <taxon>Pseudomonadota</taxon>
        <taxon>Alphaproteobacteria</taxon>
        <taxon>Hyphomicrobiales</taxon>
        <taxon>Rhizobiaceae</taxon>
        <taxon>Endobacterium</taxon>
    </lineage>
</organism>
<dbReference type="PANTHER" id="PTHR13847:SF201">
    <property type="entry name" value="PUTATIBE OXIDOREDUCTASE"/>
    <property type="match status" value="1"/>
</dbReference>
<accession>A0A6A8AA01</accession>
<evidence type="ECO:0000259" key="2">
    <source>
        <dbReference type="Pfam" id="PF01266"/>
    </source>
</evidence>
<dbReference type="EMBL" id="WIXI01000042">
    <property type="protein sequence ID" value="MQY46758.1"/>
    <property type="molecule type" value="Genomic_DNA"/>
</dbReference>
<dbReference type="AlphaFoldDB" id="A0A6A8AA01"/>
<dbReference type="Pfam" id="PF01266">
    <property type="entry name" value="DAO"/>
    <property type="match status" value="1"/>
</dbReference>
<keyword evidence="4" id="KW-1185">Reference proteome</keyword>